<dbReference type="eggNOG" id="COG3090">
    <property type="taxonomic scope" value="Bacteria"/>
</dbReference>
<dbReference type="RefSeq" id="WP_011567047.1">
    <property type="nucleotide sequence ID" value="NC_008209.1"/>
</dbReference>
<comment type="function">
    <text evidence="9">Part of the tripartite ATP-independent periplasmic (TRAP) transport system.</text>
</comment>
<dbReference type="PANTHER" id="PTHR35011:SF2">
    <property type="entry name" value="2,3-DIKETO-L-GULONATE TRAP TRANSPORTER SMALL PERMEASE PROTEIN YIAM"/>
    <property type="match status" value="1"/>
</dbReference>
<evidence type="ECO:0000256" key="3">
    <source>
        <dbReference type="ARBA" id="ARBA00022475"/>
    </source>
</evidence>
<dbReference type="STRING" id="375451.RD1_0741"/>
<dbReference type="InterPro" id="IPR007387">
    <property type="entry name" value="TRAP_DctQ"/>
</dbReference>
<evidence type="ECO:0000256" key="8">
    <source>
        <dbReference type="ARBA" id="ARBA00038436"/>
    </source>
</evidence>
<feature type="domain" description="Tripartite ATP-independent periplasmic transporters DctQ component" evidence="10">
    <location>
        <begin position="50"/>
        <end position="169"/>
    </location>
</feature>
<evidence type="ECO:0000313" key="11">
    <source>
        <dbReference type="EMBL" id="ABG30425.1"/>
    </source>
</evidence>
<keyword evidence="4 9" id="KW-0997">Cell inner membrane</keyword>
<dbReference type="GO" id="GO:0005886">
    <property type="term" value="C:plasma membrane"/>
    <property type="evidence" value="ECO:0007669"/>
    <property type="project" value="UniProtKB-SubCell"/>
</dbReference>
<protein>
    <recommendedName>
        <fullName evidence="9">TRAP transporter small permease protein</fullName>
    </recommendedName>
</protein>
<comment type="subunit">
    <text evidence="9">The complex comprises the extracytoplasmic solute receptor protein and the two transmembrane proteins.</text>
</comment>
<evidence type="ECO:0000256" key="9">
    <source>
        <dbReference type="RuleBase" id="RU369079"/>
    </source>
</evidence>
<comment type="subcellular location">
    <subcellularLocation>
        <location evidence="1 9">Cell inner membrane</location>
        <topology evidence="1 9">Multi-pass membrane protein</topology>
    </subcellularLocation>
</comment>
<organism evidence="11 12">
    <name type="scientific">Roseobacter denitrificans (strain ATCC 33942 / OCh 114)</name>
    <name type="common">Erythrobacter sp. (strain OCh 114)</name>
    <name type="synonym">Roseobacter denitrificans</name>
    <dbReference type="NCBI Taxonomy" id="375451"/>
    <lineage>
        <taxon>Bacteria</taxon>
        <taxon>Pseudomonadati</taxon>
        <taxon>Pseudomonadota</taxon>
        <taxon>Alphaproteobacteria</taxon>
        <taxon>Rhodobacterales</taxon>
        <taxon>Roseobacteraceae</taxon>
        <taxon>Roseobacter</taxon>
    </lineage>
</organism>
<dbReference type="GO" id="GO:0015740">
    <property type="term" value="P:C4-dicarboxylate transport"/>
    <property type="evidence" value="ECO:0007669"/>
    <property type="project" value="TreeGrafter"/>
</dbReference>
<dbReference type="InterPro" id="IPR055348">
    <property type="entry name" value="DctQ"/>
</dbReference>
<dbReference type="Proteomes" id="UP000007029">
    <property type="component" value="Chromosome"/>
</dbReference>
<evidence type="ECO:0000256" key="4">
    <source>
        <dbReference type="ARBA" id="ARBA00022519"/>
    </source>
</evidence>
<evidence type="ECO:0000256" key="6">
    <source>
        <dbReference type="ARBA" id="ARBA00022989"/>
    </source>
</evidence>
<evidence type="ECO:0000313" key="12">
    <source>
        <dbReference type="Proteomes" id="UP000007029"/>
    </source>
</evidence>
<evidence type="ECO:0000256" key="5">
    <source>
        <dbReference type="ARBA" id="ARBA00022692"/>
    </source>
</evidence>
<comment type="similarity">
    <text evidence="8 9">Belongs to the TRAP transporter small permease family.</text>
</comment>
<dbReference type="HOGENOM" id="CLU_086356_9_4_5"/>
<dbReference type="KEGG" id="rde:RD1_0741"/>
<keyword evidence="12" id="KW-1185">Reference proteome</keyword>
<evidence type="ECO:0000256" key="1">
    <source>
        <dbReference type="ARBA" id="ARBA00004429"/>
    </source>
</evidence>
<evidence type="ECO:0000259" key="10">
    <source>
        <dbReference type="Pfam" id="PF04290"/>
    </source>
</evidence>
<sequence length="180" mass="20420">MTPLPFLRSFANAVAAAMMALMFLTFILQIAVRYSARVEGIAATFPLLDPSLYGWTLEFCLLLWVWLIFWGNAFVVQNRDHVTFDILYLNAPPPVRRGFTIVAGLAICIGLLASIGPTMEKFHILRLKKTATLSNLLGDWVRMRDIYSIYIVFLVAVGARYGYVVYRAVRYGVDEPRHPE</sequence>
<keyword evidence="5 9" id="KW-0812">Transmembrane</keyword>
<evidence type="ECO:0000256" key="2">
    <source>
        <dbReference type="ARBA" id="ARBA00022448"/>
    </source>
</evidence>
<dbReference type="GO" id="GO:0022857">
    <property type="term" value="F:transmembrane transporter activity"/>
    <property type="evidence" value="ECO:0007669"/>
    <property type="project" value="UniProtKB-UniRule"/>
</dbReference>
<dbReference type="PANTHER" id="PTHR35011">
    <property type="entry name" value="2,3-DIKETO-L-GULONATE TRAP TRANSPORTER SMALL PERMEASE PROTEIN YIAM"/>
    <property type="match status" value="1"/>
</dbReference>
<gene>
    <name evidence="11" type="ordered locus">RD1_0741</name>
</gene>
<reference evidence="11 12" key="1">
    <citation type="journal article" date="2007" name="J. Bacteriol.">
        <title>The complete genome sequence of Roseobacter denitrificans reveals a mixotrophic rather than photosynthetic metabolism.</title>
        <authorList>
            <person name="Swingley W.D."/>
            <person name="Sadekar S."/>
            <person name="Mastrian S.D."/>
            <person name="Matthies H.J."/>
            <person name="Hao J."/>
            <person name="Ramos H."/>
            <person name="Acharya C.R."/>
            <person name="Conrad A.L."/>
            <person name="Taylor H.L."/>
            <person name="Dejesa L.C."/>
            <person name="Shah M.K."/>
            <person name="O'huallachain M.E."/>
            <person name="Lince M.T."/>
            <person name="Blankenship R.E."/>
            <person name="Beatty J.T."/>
            <person name="Touchman J.W."/>
        </authorList>
    </citation>
    <scope>NUCLEOTIDE SEQUENCE [LARGE SCALE GENOMIC DNA]</scope>
    <source>
        <strain evidence="12">ATCC 33942 / OCh 114</strain>
    </source>
</reference>
<feature type="transmembrane region" description="Helical" evidence="9">
    <location>
        <begin position="97"/>
        <end position="116"/>
    </location>
</feature>
<accession>Q16C68</accession>
<keyword evidence="2 9" id="KW-0813">Transport</keyword>
<keyword evidence="3" id="KW-1003">Cell membrane</keyword>
<feature type="transmembrane region" description="Helical" evidence="9">
    <location>
        <begin position="146"/>
        <end position="166"/>
    </location>
</feature>
<proteinExistence type="inferred from homology"/>
<keyword evidence="6 9" id="KW-1133">Transmembrane helix</keyword>
<feature type="transmembrane region" description="Helical" evidence="9">
    <location>
        <begin position="52"/>
        <end position="76"/>
    </location>
</feature>
<evidence type="ECO:0000256" key="7">
    <source>
        <dbReference type="ARBA" id="ARBA00023136"/>
    </source>
</evidence>
<dbReference type="OrthoDB" id="4250245at2"/>
<keyword evidence="7 9" id="KW-0472">Membrane</keyword>
<name>Q16C68_ROSDO</name>
<dbReference type="Pfam" id="PF04290">
    <property type="entry name" value="DctQ"/>
    <property type="match status" value="1"/>
</dbReference>
<dbReference type="AlphaFoldDB" id="Q16C68"/>
<dbReference type="EMBL" id="CP000362">
    <property type="protein sequence ID" value="ABG30425.1"/>
    <property type="molecule type" value="Genomic_DNA"/>
</dbReference>
<feature type="transmembrane region" description="Helical" evidence="9">
    <location>
        <begin position="12"/>
        <end position="32"/>
    </location>
</feature>